<dbReference type="InterPro" id="IPR001245">
    <property type="entry name" value="Ser-Thr/Tyr_kinase_cat_dom"/>
</dbReference>
<keyword evidence="5" id="KW-0732">Signal</keyword>
<keyword evidence="2 4" id="KW-0547">Nucleotide-binding</keyword>
<dbReference type="SUPFAM" id="SSF56112">
    <property type="entry name" value="Protein kinase-like (PK-like)"/>
    <property type="match status" value="1"/>
</dbReference>
<dbReference type="InterPro" id="IPR011009">
    <property type="entry name" value="Kinase-like_dom_sf"/>
</dbReference>
<evidence type="ECO:0000259" key="6">
    <source>
        <dbReference type="PROSITE" id="PS50011"/>
    </source>
</evidence>
<dbReference type="PANTHER" id="PTHR47989">
    <property type="entry name" value="OS01G0750732 PROTEIN"/>
    <property type="match status" value="1"/>
</dbReference>
<name>A0AAD8JCP8_9APIA</name>
<keyword evidence="1" id="KW-0723">Serine/threonine-protein kinase</keyword>
<evidence type="ECO:0000256" key="2">
    <source>
        <dbReference type="ARBA" id="ARBA00022741"/>
    </source>
</evidence>
<sequence>MKYVCKVLSLRRAVVLFSLLLLVQLPAVLSSRLIQSASCGTYSVSSASNSGHELFYVNDKLVDRQLFCKTLKIYMSNHCFSSTKVVNRYCWLNLALDELPLESARKPLQRVITVETTKHQTSLSDEENDHKPVLRPKNLAMAVPGMFVLCCAFLCPCFRARRKEAEHAAVLSKEPVSIDSLSSLEMSVSEKVPASPMRVPPSPSRFSMSPKLNRIGSVHLSMSQAATATQNFSPSLRLGEGGFGTVYKGRLRDGQVVAIKRAKKEHFEAIKVEFKTEVELLAKIDHRNLVKLLGYVDKGNDCLIITEYVPNGTLRDHLDGLRGNPLDFNQRLEISIDVAHGLTYLHQYAEKKIIHRDILTGRRPVEPKRAPEERVTIRWAFTKYESGNMKEILDPSMGTTVDRDTLKKMFDLAFRCVAPTRADRPEMKTVGEQLWGIRMDYLRSRRIGNH</sequence>
<dbReference type="Gene3D" id="1.10.510.10">
    <property type="entry name" value="Transferase(Phosphotransferase) domain 1"/>
    <property type="match status" value="2"/>
</dbReference>
<proteinExistence type="predicted"/>
<dbReference type="GO" id="GO:0004674">
    <property type="term" value="F:protein serine/threonine kinase activity"/>
    <property type="evidence" value="ECO:0007669"/>
    <property type="project" value="UniProtKB-KW"/>
</dbReference>
<evidence type="ECO:0000256" key="4">
    <source>
        <dbReference type="PROSITE-ProRule" id="PRU10141"/>
    </source>
</evidence>
<dbReference type="PANTHER" id="PTHR47989:SF71">
    <property type="entry name" value="PROTEIN KINASE DOMAIN-CONTAINING PROTEIN"/>
    <property type="match status" value="1"/>
</dbReference>
<dbReference type="AlphaFoldDB" id="A0AAD8JCP8"/>
<reference evidence="7" key="2">
    <citation type="submission" date="2023-05" db="EMBL/GenBank/DDBJ databases">
        <authorList>
            <person name="Schelkunov M.I."/>
        </authorList>
    </citation>
    <scope>NUCLEOTIDE SEQUENCE</scope>
    <source>
        <strain evidence="7">Hsosn_3</strain>
        <tissue evidence="7">Leaf</tissue>
    </source>
</reference>
<evidence type="ECO:0000313" key="7">
    <source>
        <dbReference type="EMBL" id="KAK1400060.1"/>
    </source>
</evidence>
<reference evidence="7" key="1">
    <citation type="submission" date="2023-02" db="EMBL/GenBank/DDBJ databases">
        <title>Genome of toxic invasive species Heracleum sosnowskyi carries increased number of genes despite the absence of recent whole-genome duplications.</title>
        <authorList>
            <person name="Schelkunov M."/>
            <person name="Shtratnikova V."/>
            <person name="Makarenko M."/>
            <person name="Klepikova A."/>
            <person name="Omelchenko D."/>
            <person name="Novikova G."/>
            <person name="Obukhova E."/>
            <person name="Bogdanov V."/>
            <person name="Penin A."/>
            <person name="Logacheva M."/>
        </authorList>
    </citation>
    <scope>NUCLEOTIDE SEQUENCE</scope>
    <source>
        <strain evidence="7">Hsosn_3</strain>
        <tissue evidence="7">Leaf</tissue>
    </source>
</reference>
<dbReference type="PROSITE" id="PS00107">
    <property type="entry name" value="PROTEIN_KINASE_ATP"/>
    <property type="match status" value="1"/>
</dbReference>
<evidence type="ECO:0000256" key="3">
    <source>
        <dbReference type="ARBA" id="ARBA00022840"/>
    </source>
</evidence>
<evidence type="ECO:0000313" key="8">
    <source>
        <dbReference type="Proteomes" id="UP001237642"/>
    </source>
</evidence>
<dbReference type="InterPro" id="IPR017441">
    <property type="entry name" value="Protein_kinase_ATP_BS"/>
</dbReference>
<keyword evidence="7" id="KW-0808">Transferase</keyword>
<accession>A0AAD8JCP8</accession>
<feature type="chain" id="PRO_5042232049" evidence="5">
    <location>
        <begin position="31"/>
        <end position="450"/>
    </location>
</feature>
<dbReference type="InterPro" id="IPR000719">
    <property type="entry name" value="Prot_kinase_dom"/>
</dbReference>
<dbReference type="GO" id="GO:0005524">
    <property type="term" value="F:ATP binding"/>
    <property type="evidence" value="ECO:0007669"/>
    <property type="project" value="UniProtKB-UniRule"/>
</dbReference>
<evidence type="ECO:0000256" key="5">
    <source>
        <dbReference type="SAM" id="SignalP"/>
    </source>
</evidence>
<dbReference type="PROSITE" id="PS50011">
    <property type="entry name" value="PROTEIN_KINASE_DOM"/>
    <property type="match status" value="1"/>
</dbReference>
<gene>
    <name evidence="7" type="ORF">POM88_009923</name>
</gene>
<evidence type="ECO:0000256" key="1">
    <source>
        <dbReference type="ARBA" id="ARBA00022527"/>
    </source>
</evidence>
<feature type="domain" description="Protein kinase" evidence="6">
    <location>
        <begin position="232"/>
        <end position="450"/>
    </location>
</feature>
<protein>
    <submittedName>
        <fullName evidence="7">Protein kinase domain-containing protein</fullName>
    </submittedName>
</protein>
<feature type="signal peptide" evidence="5">
    <location>
        <begin position="1"/>
        <end position="30"/>
    </location>
</feature>
<keyword evidence="7" id="KW-0418">Kinase</keyword>
<organism evidence="7 8">
    <name type="scientific">Heracleum sosnowskyi</name>
    <dbReference type="NCBI Taxonomy" id="360622"/>
    <lineage>
        <taxon>Eukaryota</taxon>
        <taxon>Viridiplantae</taxon>
        <taxon>Streptophyta</taxon>
        <taxon>Embryophyta</taxon>
        <taxon>Tracheophyta</taxon>
        <taxon>Spermatophyta</taxon>
        <taxon>Magnoliopsida</taxon>
        <taxon>eudicotyledons</taxon>
        <taxon>Gunneridae</taxon>
        <taxon>Pentapetalae</taxon>
        <taxon>asterids</taxon>
        <taxon>campanulids</taxon>
        <taxon>Apiales</taxon>
        <taxon>Apiaceae</taxon>
        <taxon>Apioideae</taxon>
        <taxon>apioid superclade</taxon>
        <taxon>Tordylieae</taxon>
        <taxon>Tordyliinae</taxon>
        <taxon>Heracleum</taxon>
    </lineage>
</organism>
<keyword evidence="3 4" id="KW-0067">ATP-binding</keyword>
<keyword evidence="8" id="KW-1185">Reference proteome</keyword>
<comment type="caution">
    <text evidence="7">The sequence shown here is derived from an EMBL/GenBank/DDBJ whole genome shotgun (WGS) entry which is preliminary data.</text>
</comment>
<dbReference type="Pfam" id="PF07714">
    <property type="entry name" value="PK_Tyr_Ser-Thr"/>
    <property type="match status" value="1"/>
</dbReference>
<dbReference type="Gene3D" id="3.30.200.20">
    <property type="entry name" value="Phosphorylase Kinase, domain 1"/>
    <property type="match status" value="1"/>
</dbReference>
<feature type="binding site" evidence="4">
    <location>
        <position position="264"/>
    </location>
    <ligand>
        <name>ATP</name>
        <dbReference type="ChEBI" id="CHEBI:30616"/>
    </ligand>
</feature>
<dbReference type="Proteomes" id="UP001237642">
    <property type="component" value="Unassembled WGS sequence"/>
</dbReference>
<dbReference type="EMBL" id="JAUIZM010000002">
    <property type="protein sequence ID" value="KAK1400060.1"/>
    <property type="molecule type" value="Genomic_DNA"/>
</dbReference>